<dbReference type="SUPFAM" id="SSF52402">
    <property type="entry name" value="Adenine nucleotide alpha hydrolases-like"/>
    <property type="match status" value="2"/>
</dbReference>
<reference evidence="3 4" key="1">
    <citation type="submission" date="2019-08" db="EMBL/GenBank/DDBJ databases">
        <title>Genome sequence of Gelidibacter salicanalis IC162T.</title>
        <authorList>
            <person name="Bowman J.P."/>
        </authorList>
    </citation>
    <scope>NUCLEOTIDE SEQUENCE [LARGE SCALE GENOMIC DNA]</scope>
    <source>
        <strain evidence="3 4">IC162</strain>
    </source>
</reference>
<dbReference type="Gene3D" id="3.40.50.12370">
    <property type="match status" value="1"/>
</dbReference>
<protein>
    <submittedName>
        <fullName evidence="3">Universal stress protein</fullName>
    </submittedName>
</protein>
<name>A0A5C7ASC0_9FLAO</name>
<keyword evidence="4" id="KW-1185">Reference proteome</keyword>
<dbReference type="CDD" id="cd00293">
    <property type="entry name" value="USP-like"/>
    <property type="match status" value="1"/>
</dbReference>
<dbReference type="EMBL" id="VORX01000001">
    <property type="protein sequence ID" value="TXE10463.1"/>
    <property type="molecule type" value="Genomic_DNA"/>
</dbReference>
<sequence length="283" mass="32716">MRNILIPTDFSENAMNAVSYALELFKYEKCNFYLMHAYQDAIYQETIDVTRDNLHDVTTQVAQRSAEQLELILKEINDISPNPQHTYITVSSNNILIDESDKIVDEKNIDLIVMGTKGKSNDKKITFGSQTLQVLKYVKCPVLAIPENQTYSQPKHVLFPTNYLIPYKRRELKLFCDMIAPYRSVVDVVYISKSSKLSIRQEDNQRFMKEALCKNEVNFKTIDSKDVVTAIEAYVANHPIDMLVMVNTRESFLESFLYPSRVDQLSLKLNVPFFAMQNIKRDA</sequence>
<dbReference type="AlphaFoldDB" id="A0A5C7ASC0"/>
<evidence type="ECO:0000313" key="3">
    <source>
        <dbReference type="EMBL" id="TXE10463.1"/>
    </source>
</evidence>
<evidence type="ECO:0000313" key="4">
    <source>
        <dbReference type="Proteomes" id="UP000321734"/>
    </source>
</evidence>
<dbReference type="OrthoDB" id="9788959at2"/>
<dbReference type="Proteomes" id="UP000321734">
    <property type="component" value="Unassembled WGS sequence"/>
</dbReference>
<comment type="similarity">
    <text evidence="1">Belongs to the universal stress protein A family.</text>
</comment>
<dbReference type="InterPro" id="IPR006016">
    <property type="entry name" value="UspA"/>
</dbReference>
<proteinExistence type="inferred from homology"/>
<comment type="caution">
    <text evidence="3">The sequence shown here is derived from an EMBL/GenBank/DDBJ whole genome shotgun (WGS) entry which is preliminary data.</text>
</comment>
<accession>A0A5C7ASC0</accession>
<evidence type="ECO:0000256" key="1">
    <source>
        <dbReference type="ARBA" id="ARBA00008791"/>
    </source>
</evidence>
<dbReference type="InterPro" id="IPR006015">
    <property type="entry name" value="Universal_stress_UspA"/>
</dbReference>
<dbReference type="PANTHER" id="PTHR46268:SF6">
    <property type="entry name" value="UNIVERSAL STRESS PROTEIN UP12"/>
    <property type="match status" value="1"/>
</dbReference>
<dbReference type="PANTHER" id="PTHR46268">
    <property type="entry name" value="STRESS RESPONSE PROTEIN NHAX"/>
    <property type="match status" value="1"/>
</dbReference>
<evidence type="ECO:0000259" key="2">
    <source>
        <dbReference type="Pfam" id="PF00582"/>
    </source>
</evidence>
<dbReference type="PRINTS" id="PR01438">
    <property type="entry name" value="UNVRSLSTRESS"/>
</dbReference>
<dbReference type="RefSeq" id="WP_146888518.1">
    <property type="nucleotide sequence ID" value="NZ_VORX01000001.1"/>
</dbReference>
<feature type="domain" description="UspA" evidence="2">
    <location>
        <begin position="1"/>
        <end position="146"/>
    </location>
</feature>
<gene>
    <name evidence="3" type="ORF">ES711_00695</name>
</gene>
<dbReference type="Pfam" id="PF00582">
    <property type="entry name" value="Usp"/>
    <property type="match status" value="1"/>
</dbReference>
<organism evidence="3 4">
    <name type="scientific">Gelidibacter salicanalis</name>
    <dbReference type="NCBI Taxonomy" id="291193"/>
    <lineage>
        <taxon>Bacteria</taxon>
        <taxon>Pseudomonadati</taxon>
        <taxon>Bacteroidota</taxon>
        <taxon>Flavobacteriia</taxon>
        <taxon>Flavobacteriales</taxon>
        <taxon>Flavobacteriaceae</taxon>
        <taxon>Gelidibacter</taxon>
    </lineage>
</organism>